<keyword evidence="4" id="KW-0804">Transcription</keyword>
<evidence type="ECO:0000256" key="2">
    <source>
        <dbReference type="ARBA" id="ARBA00023015"/>
    </source>
</evidence>
<evidence type="ECO:0000313" key="6">
    <source>
        <dbReference type="EMBL" id="MDV7022871.1"/>
    </source>
</evidence>
<organism evidence="6 7">
    <name type="scientific">Atlantibacter subterraneus</name>
    <dbReference type="NCBI Taxonomy" id="255519"/>
    <lineage>
        <taxon>Bacteria</taxon>
        <taxon>Pseudomonadati</taxon>
        <taxon>Pseudomonadota</taxon>
        <taxon>Gammaproteobacteria</taxon>
        <taxon>Enterobacterales</taxon>
        <taxon>Enterobacteriaceae</taxon>
        <taxon>Atlantibacter</taxon>
    </lineage>
</organism>
<dbReference type="RefSeq" id="WP_244290525.1">
    <property type="nucleotide sequence ID" value="NZ_CP100494.1"/>
</dbReference>
<dbReference type="InterPro" id="IPR036388">
    <property type="entry name" value="WH-like_DNA-bd_sf"/>
</dbReference>
<dbReference type="GeneID" id="84664286"/>
<sequence>MMANLQDLKKFDLNLLVIFECVYLHRSVSKAAEALFLTPSAISQSIQRLRNQLNDPLFLREGKGITPTTVADNLHIYLEDNLQQLEQTIRVVQGAPQRKNFIIYCTSLIGLEFLSPLAEQFCRQQGFELVHYDMSVSAQSAEELLTFRKADLIIGNTPVIGHSVVCTPLFNTDPILVCSKDHPRIGDNTTLAALKHEKFARITGLEEGIRQYDVKLAQEFPDRKIVFYSDSAVTVLSAVGQSELLCFIGTRGYERFKDVFNLKRVALADELPALEFHMMYNRFALQSSAFKLLLDAINQRVMALE</sequence>
<dbReference type="PRINTS" id="PR00039">
    <property type="entry name" value="HTHLYSR"/>
</dbReference>
<dbReference type="SUPFAM" id="SSF53850">
    <property type="entry name" value="Periplasmic binding protein-like II"/>
    <property type="match status" value="1"/>
</dbReference>
<dbReference type="Proteomes" id="UP001187066">
    <property type="component" value="Unassembled WGS sequence"/>
</dbReference>
<keyword evidence="3" id="KW-0238">DNA-binding</keyword>
<comment type="similarity">
    <text evidence="1">Belongs to the LysR transcriptional regulatory family.</text>
</comment>
<gene>
    <name evidence="6" type="ORF">R4P48_09305</name>
</gene>
<dbReference type="InterPro" id="IPR000847">
    <property type="entry name" value="LysR_HTH_N"/>
</dbReference>
<dbReference type="Pfam" id="PF00126">
    <property type="entry name" value="HTH_1"/>
    <property type="match status" value="1"/>
</dbReference>
<feature type="domain" description="HTH lysR-type" evidence="5">
    <location>
        <begin position="11"/>
        <end position="68"/>
    </location>
</feature>
<dbReference type="Pfam" id="PF03466">
    <property type="entry name" value="LysR_substrate"/>
    <property type="match status" value="1"/>
</dbReference>
<reference evidence="6 7" key="1">
    <citation type="submission" date="2023-10" db="EMBL/GenBank/DDBJ databases">
        <authorList>
            <person name="Dale J."/>
        </authorList>
    </citation>
    <scope>NUCLEOTIDE SEQUENCE [LARGE SCALE GENOMIC DNA]</scope>
    <source>
        <strain evidence="6 7">2023EL-00970</strain>
    </source>
</reference>
<comment type="caution">
    <text evidence="6">The sequence shown here is derived from an EMBL/GenBank/DDBJ whole genome shotgun (WGS) entry which is preliminary data.</text>
</comment>
<evidence type="ECO:0000256" key="4">
    <source>
        <dbReference type="ARBA" id="ARBA00023163"/>
    </source>
</evidence>
<proteinExistence type="inferred from homology"/>
<dbReference type="Gene3D" id="3.40.190.10">
    <property type="entry name" value="Periplasmic binding protein-like II"/>
    <property type="match status" value="2"/>
</dbReference>
<protein>
    <submittedName>
        <fullName evidence="6">LysR family transcriptional regulator</fullName>
    </submittedName>
</protein>
<dbReference type="PANTHER" id="PTHR30118:SF14">
    <property type="entry name" value="LYSR FAMILY TRANSCRIPTIONAL REGULATOR"/>
    <property type="match status" value="1"/>
</dbReference>
<dbReference type="Gene3D" id="1.10.10.10">
    <property type="entry name" value="Winged helix-like DNA-binding domain superfamily/Winged helix DNA-binding domain"/>
    <property type="match status" value="1"/>
</dbReference>
<name>A0ABU4E2C1_9ENTR</name>
<evidence type="ECO:0000256" key="1">
    <source>
        <dbReference type="ARBA" id="ARBA00009437"/>
    </source>
</evidence>
<accession>A0ABU4E2C1</accession>
<dbReference type="InterPro" id="IPR036390">
    <property type="entry name" value="WH_DNA-bd_sf"/>
</dbReference>
<dbReference type="NCBIfam" id="NF047710">
    <property type="entry name" value="TransRegCitRGProt"/>
    <property type="match status" value="1"/>
</dbReference>
<keyword evidence="7" id="KW-1185">Reference proteome</keyword>
<evidence type="ECO:0000256" key="3">
    <source>
        <dbReference type="ARBA" id="ARBA00023125"/>
    </source>
</evidence>
<evidence type="ECO:0000259" key="5">
    <source>
        <dbReference type="PROSITE" id="PS50931"/>
    </source>
</evidence>
<dbReference type="InterPro" id="IPR005119">
    <property type="entry name" value="LysR_subst-bd"/>
</dbReference>
<dbReference type="PANTHER" id="PTHR30118">
    <property type="entry name" value="HTH-TYPE TRANSCRIPTIONAL REGULATOR LEUO-RELATED"/>
    <property type="match status" value="1"/>
</dbReference>
<keyword evidence="2" id="KW-0805">Transcription regulation</keyword>
<dbReference type="SUPFAM" id="SSF46785">
    <property type="entry name" value="Winged helix' DNA-binding domain"/>
    <property type="match status" value="1"/>
</dbReference>
<dbReference type="InterPro" id="IPR050389">
    <property type="entry name" value="LysR-type_TF"/>
</dbReference>
<evidence type="ECO:0000313" key="7">
    <source>
        <dbReference type="Proteomes" id="UP001187066"/>
    </source>
</evidence>
<dbReference type="PROSITE" id="PS50931">
    <property type="entry name" value="HTH_LYSR"/>
    <property type="match status" value="1"/>
</dbReference>
<dbReference type="EMBL" id="JAWLOF010000005">
    <property type="protein sequence ID" value="MDV7022871.1"/>
    <property type="molecule type" value="Genomic_DNA"/>
</dbReference>